<evidence type="ECO:0000313" key="1">
    <source>
        <dbReference type="Proteomes" id="UP000095286"/>
    </source>
</evidence>
<proteinExistence type="predicted"/>
<dbReference type="WBParaSite" id="RSKR_0000978800.1">
    <property type="protein sequence ID" value="RSKR_0000978800.1"/>
    <property type="gene ID" value="RSKR_0000978800"/>
</dbReference>
<evidence type="ECO:0000313" key="2">
    <source>
        <dbReference type="WBParaSite" id="RSKR_0000978800.1"/>
    </source>
</evidence>
<accession>A0AC35UC89</accession>
<dbReference type="Proteomes" id="UP000095286">
    <property type="component" value="Unplaced"/>
</dbReference>
<organism evidence="1 2">
    <name type="scientific">Rhabditophanes sp. KR3021</name>
    <dbReference type="NCBI Taxonomy" id="114890"/>
    <lineage>
        <taxon>Eukaryota</taxon>
        <taxon>Metazoa</taxon>
        <taxon>Ecdysozoa</taxon>
        <taxon>Nematoda</taxon>
        <taxon>Chromadorea</taxon>
        <taxon>Rhabditida</taxon>
        <taxon>Tylenchina</taxon>
        <taxon>Panagrolaimomorpha</taxon>
        <taxon>Strongyloidoidea</taxon>
        <taxon>Alloionematidae</taxon>
        <taxon>Rhabditophanes</taxon>
    </lineage>
</organism>
<reference evidence="2" key="1">
    <citation type="submission" date="2016-11" db="UniProtKB">
        <authorList>
            <consortium name="WormBaseParasite"/>
        </authorList>
    </citation>
    <scope>IDENTIFICATION</scope>
    <source>
        <strain evidence="2">KR3021</strain>
    </source>
</reference>
<name>A0AC35UC89_9BILA</name>
<sequence>MVLIVCMSGKRKSGKDFTCVLLAKMISDRDIPVEIRSISHPLKEEFAKENNLDAAELKTSSLYKEAYRRRMVVWGEQKRKQNPHFFCEKTMSVNSKADVIIISDCRRQTDLEFFISRYENNVVKVRVIAGDESRKLRGYEYTSEIDDADTECGLDNWINWDVKVLNNEISVEPQAYPLDGYLSIVVSKVFNLLEKGILS</sequence>
<protein>
    <submittedName>
        <fullName evidence="2">Phosphomevalonate kinase</fullName>
    </submittedName>
</protein>